<feature type="compositionally biased region" description="Basic and acidic residues" evidence="5">
    <location>
        <begin position="434"/>
        <end position="471"/>
    </location>
</feature>
<feature type="domain" description="BHLH" evidence="6">
    <location>
        <begin position="512"/>
        <end position="562"/>
    </location>
</feature>
<dbReference type="InterPro" id="IPR036638">
    <property type="entry name" value="HLH_DNA-bd_sf"/>
</dbReference>
<accession>A0A8T0JD45</accession>
<reference evidence="7" key="1">
    <citation type="submission" date="2020-06" db="EMBL/GenBank/DDBJ databases">
        <title>WGS assembly of Ceratodon purpureus strain R40.</title>
        <authorList>
            <person name="Carey S.B."/>
            <person name="Jenkins J."/>
            <person name="Shu S."/>
            <person name="Lovell J.T."/>
            <person name="Sreedasyam A."/>
            <person name="Maumus F."/>
            <person name="Tiley G.P."/>
            <person name="Fernandez-Pozo N."/>
            <person name="Barry K."/>
            <person name="Chen C."/>
            <person name="Wang M."/>
            <person name="Lipzen A."/>
            <person name="Daum C."/>
            <person name="Saski C.A."/>
            <person name="Payton A.C."/>
            <person name="Mcbreen J.C."/>
            <person name="Conrad R.E."/>
            <person name="Kollar L.M."/>
            <person name="Olsson S."/>
            <person name="Huttunen S."/>
            <person name="Landis J.B."/>
            <person name="Wickett N.J."/>
            <person name="Johnson M.G."/>
            <person name="Rensing S.A."/>
            <person name="Grimwood J."/>
            <person name="Schmutz J."/>
            <person name="Mcdaniel S.F."/>
        </authorList>
    </citation>
    <scope>NUCLEOTIDE SEQUENCE</scope>
    <source>
        <strain evidence="7">R40</strain>
    </source>
</reference>
<dbReference type="PANTHER" id="PTHR12565">
    <property type="entry name" value="STEROL REGULATORY ELEMENT-BINDING PROTEIN"/>
    <property type="match status" value="1"/>
</dbReference>
<dbReference type="Pfam" id="PF00010">
    <property type="entry name" value="HLH"/>
    <property type="match status" value="1"/>
</dbReference>
<feature type="compositionally biased region" description="Low complexity" evidence="5">
    <location>
        <begin position="406"/>
        <end position="418"/>
    </location>
</feature>
<name>A0A8T0JD45_CERPU</name>
<evidence type="ECO:0000256" key="2">
    <source>
        <dbReference type="ARBA" id="ARBA00023015"/>
    </source>
</evidence>
<comment type="subcellular location">
    <subcellularLocation>
        <location evidence="1">Nucleus</location>
    </subcellularLocation>
</comment>
<feature type="compositionally biased region" description="Low complexity" evidence="5">
    <location>
        <begin position="133"/>
        <end position="144"/>
    </location>
</feature>
<dbReference type="Proteomes" id="UP000822688">
    <property type="component" value="Chromosome 1"/>
</dbReference>
<keyword evidence="4" id="KW-0539">Nucleus</keyword>
<dbReference type="SMART" id="SM00353">
    <property type="entry name" value="HLH"/>
    <property type="match status" value="1"/>
</dbReference>
<dbReference type="EMBL" id="CM026421">
    <property type="protein sequence ID" value="KAG0593385.1"/>
    <property type="molecule type" value="Genomic_DNA"/>
</dbReference>
<feature type="region of interest" description="Disordered" evidence="5">
    <location>
        <begin position="52"/>
        <end position="78"/>
    </location>
</feature>
<sequence length="731" mass="75062">MAFMAPAPDQGYCNGSGGGLGLARSLSIPASYNSGVAMSPTDSMGSLSSLEKLMEGQGGGGGGAPAPGAFASRSATTSPTGSGYWGHDMVAMLAGAGTGTGGGEVMGSGMVSSDWQTLLDGKSASSHSHSHSHSQSQSQSQQQQAPYKYLPAVSMAPATTSTMRGGIMENARIREMLAGRGKGGAGGGAQGKAWGGMEVAGAGITVDPSKGGLALQGVGLATSHCLAQFTSDPAFAERAAKFSSFGNGKYPQIALPLPVNDGGCKPRSRSAESSGRLSRTSSSGQNNSGAAKKLAAAVAAEVEEKQAASAAVAQAAAAAVVVGAAAAERSSTNVDMDVDGVNTSDDKSPPGSAPAQPELEAIEGASLAAMDRSTHEVEVPAAREPTNSCSGEQVQQQRGGGPPGSSPATSPARSPSGSDDSDRRKRKNSSVVAEKPHVDPKAADVVDSKPKRLKGEKAEDDVAKAKAERSCSDNSGEDSGSPRAHKESAGSHKNHKDLSKQDYIHVRARRGQATDSHSLAERVRREKISERMKYLQDLVPGCSKVTGKAVMLDEIINYVQSLQRQVENLSMKLASVNPGPAAGRLDYSFESALNKELLQGRLAGGSSLGGPESSSTFGMLQHQQQQQQHQQNSMLGHGGHCGLDFRSMGGSSSGLDGYLRRSNSAPINVAASGLTSVDTFSDDVSQSIGWDGELQSIVNQMGFGGHQGRFGSSILDGLHSQLPVGHMKVEM</sequence>
<feature type="region of interest" description="Disordered" evidence="5">
    <location>
        <begin position="120"/>
        <end position="146"/>
    </location>
</feature>
<dbReference type="FunFam" id="4.10.280.10:FF:000002">
    <property type="entry name" value="Basic helix-loop-helix transcription factor"/>
    <property type="match status" value="1"/>
</dbReference>
<feature type="region of interest" description="Disordered" evidence="5">
    <location>
        <begin position="371"/>
        <end position="500"/>
    </location>
</feature>
<feature type="compositionally biased region" description="Low complexity" evidence="5">
    <location>
        <begin position="271"/>
        <end position="290"/>
    </location>
</feature>
<dbReference type="InterPro" id="IPR011598">
    <property type="entry name" value="bHLH_dom"/>
</dbReference>
<organism evidence="7 8">
    <name type="scientific">Ceratodon purpureus</name>
    <name type="common">Fire moss</name>
    <name type="synonym">Dicranum purpureum</name>
    <dbReference type="NCBI Taxonomy" id="3225"/>
    <lineage>
        <taxon>Eukaryota</taxon>
        <taxon>Viridiplantae</taxon>
        <taxon>Streptophyta</taxon>
        <taxon>Embryophyta</taxon>
        <taxon>Bryophyta</taxon>
        <taxon>Bryophytina</taxon>
        <taxon>Bryopsida</taxon>
        <taxon>Dicranidae</taxon>
        <taxon>Pseudoditrichales</taxon>
        <taxon>Ditrichaceae</taxon>
        <taxon>Ceratodon</taxon>
    </lineage>
</organism>
<dbReference type="SUPFAM" id="SSF47459">
    <property type="entry name" value="HLH, helix-loop-helix DNA-binding domain"/>
    <property type="match status" value="1"/>
</dbReference>
<dbReference type="PANTHER" id="PTHR12565:SF184">
    <property type="entry name" value="BHLH TRANSCRIPTION FACTOR"/>
    <property type="match status" value="1"/>
</dbReference>
<evidence type="ECO:0000313" key="7">
    <source>
        <dbReference type="EMBL" id="KAG0593385.1"/>
    </source>
</evidence>
<dbReference type="Gene3D" id="4.10.280.10">
    <property type="entry name" value="Helix-loop-helix DNA-binding domain"/>
    <property type="match status" value="1"/>
</dbReference>
<dbReference type="CDD" id="cd18919">
    <property type="entry name" value="bHLH_AtBPE_like"/>
    <property type="match status" value="1"/>
</dbReference>
<feature type="region of interest" description="Disordered" evidence="5">
    <location>
        <begin position="327"/>
        <end position="357"/>
    </location>
</feature>
<dbReference type="InterPro" id="IPR024097">
    <property type="entry name" value="bHLH_ZIP_TF"/>
</dbReference>
<dbReference type="GO" id="GO:0005634">
    <property type="term" value="C:nucleus"/>
    <property type="evidence" value="ECO:0007669"/>
    <property type="project" value="UniProtKB-SubCell"/>
</dbReference>
<keyword evidence="2" id="KW-0805">Transcription regulation</keyword>
<evidence type="ECO:0000259" key="6">
    <source>
        <dbReference type="PROSITE" id="PS50888"/>
    </source>
</evidence>
<evidence type="ECO:0000256" key="5">
    <source>
        <dbReference type="SAM" id="MobiDB-lite"/>
    </source>
</evidence>
<dbReference type="GO" id="GO:0046983">
    <property type="term" value="F:protein dimerization activity"/>
    <property type="evidence" value="ECO:0007669"/>
    <property type="project" value="InterPro"/>
</dbReference>
<evidence type="ECO:0000313" key="8">
    <source>
        <dbReference type="Proteomes" id="UP000822688"/>
    </source>
</evidence>
<gene>
    <name evidence="7" type="ORF">KC19_1G325700</name>
</gene>
<evidence type="ECO:0000256" key="1">
    <source>
        <dbReference type="ARBA" id="ARBA00004123"/>
    </source>
</evidence>
<proteinExistence type="predicted"/>
<feature type="compositionally biased region" description="Gly residues" evidence="5">
    <location>
        <begin position="56"/>
        <end position="65"/>
    </location>
</feature>
<protein>
    <recommendedName>
        <fullName evidence="6">BHLH domain-containing protein</fullName>
    </recommendedName>
</protein>
<feature type="compositionally biased region" description="Low complexity" evidence="5">
    <location>
        <begin position="609"/>
        <end position="623"/>
    </location>
</feature>
<evidence type="ECO:0000256" key="4">
    <source>
        <dbReference type="ARBA" id="ARBA00023242"/>
    </source>
</evidence>
<feature type="compositionally biased region" description="Basic and acidic residues" evidence="5">
    <location>
        <begin position="484"/>
        <end position="500"/>
    </location>
</feature>
<feature type="region of interest" description="Disordered" evidence="5">
    <location>
        <begin position="258"/>
        <end position="290"/>
    </location>
</feature>
<feature type="compositionally biased region" description="Polar residues" evidence="5">
    <location>
        <begin position="385"/>
        <end position="397"/>
    </location>
</feature>
<comment type="caution">
    <text evidence="7">The sequence shown here is derived from an EMBL/GenBank/DDBJ whole genome shotgun (WGS) entry which is preliminary data.</text>
</comment>
<dbReference type="GO" id="GO:0003700">
    <property type="term" value="F:DNA-binding transcription factor activity"/>
    <property type="evidence" value="ECO:0007669"/>
    <property type="project" value="TreeGrafter"/>
</dbReference>
<keyword evidence="3" id="KW-0804">Transcription</keyword>
<evidence type="ECO:0000256" key="3">
    <source>
        <dbReference type="ARBA" id="ARBA00023163"/>
    </source>
</evidence>
<keyword evidence="8" id="KW-1185">Reference proteome</keyword>
<feature type="region of interest" description="Disordered" evidence="5">
    <location>
        <begin position="603"/>
        <end position="623"/>
    </location>
</feature>
<dbReference type="AlphaFoldDB" id="A0A8T0JD45"/>
<dbReference type="PROSITE" id="PS50888">
    <property type="entry name" value="BHLH"/>
    <property type="match status" value="1"/>
</dbReference>